<gene>
    <name evidence="1" type="ORF">NM203_17210</name>
</gene>
<sequence length="102" mass="11181">MTIVTAVAIHPRAGDVWDQLQKQLSKSKDIIEKHGGENVTLLATAIGGPQTNVLTMLVTAPNWTRFGEIQEKVYNDAEMQALLVESGKIATWEISTAQTVDF</sequence>
<evidence type="ECO:0000313" key="2">
    <source>
        <dbReference type="Proteomes" id="UP001651690"/>
    </source>
</evidence>
<accession>A0ABT1M5R1</accession>
<proteinExistence type="predicted"/>
<reference evidence="1 2" key="1">
    <citation type="submission" date="2022-06" db="EMBL/GenBank/DDBJ databases">
        <title>Mycolicibacterium sp. CAU 1645 isolated from seawater.</title>
        <authorList>
            <person name="Kim W."/>
        </authorList>
    </citation>
    <scope>NUCLEOTIDE SEQUENCE [LARGE SCALE GENOMIC DNA]</scope>
    <source>
        <strain evidence="1 2">CAU 1645</strain>
    </source>
</reference>
<dbReference type="Proteomes" id="UP001651690">
    <property type="component" value="Unassembled WGS sequence"/>
</dbReference>
<protein>
    <submittedName>
        <fullName evidence="1">Uncharacterized protein</fullName>
    </submittedName>
</protein>
<organism evidence="1 2">
    <name type="scientific">Mycolicibacterium arenosum</name>
    <dbReference type="NCBI Taxonomy" id="2952157"/>
    <lineage>
        <taxon>Bacteria</taxon>
        <taxon>Bacillati</taxon>
        <taxon>Actinomycetota</taxon>
        <taxon>Actinomycetes</taxon>
        <taxon>Mycobacteriales</taxon>
        <taxon>Mycobacteriaceae</taxon>
        <taxon>Mycolicibacterium</taxon>
    </lineage>
</organism>
<dbReference type="RefSeq" id="WP_255061266.1">
    <property type="nucleotide sequence ID" value="NZ_JANDBD010000007.1"/>
</dbReference>
<evidence type="ECO:0000313" key="1">
    <source>
        <dbReference type="EMBL" id="MCP9273930.1"/>
    </source>
</evidence>
<dbReference type="EMBL" id="JANDBD010000007">
    <property type="protein sequence ID" value="MCP9273930.1"/>
    <property type="molecule type" value="Genomic_DNA"/>
</dbReference>
<keyword evidence="2" id="KW-1185">Reference proteome</keyword>
<name>A0ABT1M5R1_9MYCO</name>
<comment type="caution">
    <text evidence="1">The sequence shown here is derived from an EMBL/GenBank/DDBJ whole genome shotgun (WGS) entry which is preliminary data.</text>
</comment>